<gene>
    <name evidence="2" type="ORF">HJ01_02804</name>
</gene>
<evidence type="ECO:0000256" key="1">
    <source>
        <dbReference type="SAM" id="Phobius"/>
    </source>
</evidence>
<keyword evidence="1" id="KW-0812">Transmembrane</keyword>
<dbReference type="PANTHER" id="PTHR40400">
    <property type="entry name" value="SLR1512 PROTEIN"/>
    <property type="match status" value="1"/>
</dbReference>
<name>H7FUI9_FLAFP</name>
<dbReference type="PATRIC" id="fig|1086011.3.peg.2746"/>
<feature type="transmembrane region" description="Helical" evidence="1">
    <location>
        <begin position="173"/>
        <end position="191"/>
    </location>
</feature>
<dbReference type="OrthoDB" id="345121at2"/>
<feature type="transmembrane region" description="Helical" evidence="1">
    <location>
        <begin position="100"/>
        <end position="119"/>
    </location>
</feature>
<dbReference type="Pfam" id="PF05982">
    <property type="entry name" value="Sbt_1"/>
    <property type="match status" value="1"/>
</dbReference>
<reference evidence="2 3" key="1">
    <citation type="journal article" date="2014" name="Acta Crystallogr. D">
        <title>Structure-based characterization and antifreeze properties of a hyperactive ice-binding protein from the Antarctic bacterium Flavobacterium frigoris PS1.</title>
        <authorList>
            <person name="Do H."/>
            <person name="Kim S.J."/>
            <person name="Kim H.J."/>
            <person name="Lee J.H."/>
        </authorList>
    </citation>
    <scope>NUCLEOTIDE SEQUENCE [LARGE SCALE GENOMIC DNA]</scope>
    <source>
        <strain evidence="2 3">PS1</strain>
    </source>
</reference>
<proteinExistence type="predicted"/>
<dbReference type="InterPro" id="IPR010293">
    <property type="entry name" value="Sbt_1"/>
</dbReference>
<dbReference type="RefSeq" id="WP_007138981.1">
    <property type="nucleotide sequence ID" value="NZ_AHKF01000020.1"/>
</dbReference>
<feature type="transmembrane region" description="Helical" evidence="1">
    <location>
        <begin position="6"/>
        <end position="27"/>
    </location>
</feature>
<feature type="transmembrane region" description="Helical" evidence="1">
    <location>
        <begin position="232"/>
        <end position="256"/>
    </location>
</feature>
<feature type="transmembrane region" description="Helical" evidence="1">
    <location>
        <begin position="131"/>
        <end position="152"/>
    </location>
</feature>
<accession>H7FUI9</accession>
<dbReference type="eggNOG" id="COG3329">
    <property type="taxonomic scope" value="Bacteria"/>
</dbReference>
<feature type="transmembrane region" description="Helical" evidence="1">
    <location>
        <begin position="292"/>
        <end position="316"/>
    </location>
</feature>
<feature type="transmembrane region" description="Helical" evidence="1">
    <location>
        <begin position="262"/>
        <end position="280"/>
    </location>
</feature>
<dbReference type="STRING" id="1086011.HJ01_02804"/>
<dbReference type="PANTHER" id="PTHR40400:SF1">
    <property type="entry name" value="SLR1512 PROTEIN"/>
    <property type="match status" value="1"/>
</dbReference>
<evidence type="ECO:0000313" key="3">
    <source>
        <dbReference type="Proteomes" id="UP000005566"/>
    </source>
</evidence>
<keyword evidence="3" id="KW-1185">Reference proteome</keyword>
<feature type="transmembrane region" description="Helical" evidence="1">
    <location>
        <begin position="66"/>
        <end position="88"/>
    </location>
</feature>
<keyword evidence="1" id="KW-1133">Transmembrane helix</keyword>
<dbReference type="Proteomes" id="UP000005566">
    <property type="component" value="Unassembled WGS sequence"/>
</dbReference>
<keyword evidence="1" id="KW-0472">Membrane</keyword>
<organism evidence="2 3">
    <name type="scientific">Flavobacterium frigoris (strain PS1)</name>
    <dbReference type="NCBI Taxonomy" id="1086011"/>
    <lineage>
        <taxon>Bacteria</taxon>
        <taxon>Pseudomonadati</taxon>
        <taxon>Bacteroidota</taxon>
        <taxon>Flavobacteriia</taxon>
        <taxon>Flavobacteriales</taxon>
        <taxon>Flavobacteriaceae</taxon>
        <taxon>Flavobacterium</taxon>
    </lineage>
</organism>
<protein>
    <submittedName>
        <fullName evidence="2">Sodium-dependent bicarbonate transporter</fullName>
    </submittedName>
</protein>
<dbReference type="AlphaFoldDB" id="H7FUI9"/>
<comment type="caution">
    <text evidence="2">The sequence shown here is derived from an EMBL/GenBank/DDBJ whole genome shotgun (WGS) entry which is preliminary data.</text>
</comment>
<dbReference type="EMBL" id="AHKF01000020">
    <property type="protein sequence ID" value="EIA07936.1"/>
    <property type="molecule type" value="Genomic_DNA"/>
</dbReference>
<evidence type="ECO:0000313" key="2">
    <source>
        <dbReference type="EMBL" id="EIA07936.1"/>
    </source>
</evidence>
<feature type="transmembrane region" description="Helical" evidence="1">
    <location>
        <begin position="39"/>
        <end position="54"/>
    </location>
</feature>
<sequence>MNFNLLIDNLTNPALLFFMLGIIAVYLKSDLEIPANSSKFISLYLLFAIGFKGGQELSHETFTSEIGWSMLFGIFISLIIPLYTFFILRKKLTVFNSGAIAAAYGSVSAVTFVTAVSYLETQNLSLHGHMVAIMALMESPAIIIGLLLISLFNKEESETINKSTVIKHSFTNGSVLLILGSLFIGFVANAQQAEGIKPFTNDLFKGFLAIFLLDMGITTGQKLKAFFSFGWFPLLFAIFIPIFNGCVVAMLSSFITPDISNRFIFAILAASASYIAVPAAMKISVPRANPGLFLPMALAVTFPINITIGMPIYFLIVQNT</sequence>